<dbReference type="SMART" id="SM00849">
    <property type="entry name" value="Lactamase_B"/>
    <property type="match status" value="1"/>
</dbReference>
<gene>
    <name evidence="7" type="ORF">Acy02nite_33170</name>
</gene>
<keyword evidence="8" id="KW-1185">Reference proteome</keyword>
<comment type="caution">
    <text evidence="7">The sequence shown here is derived from an EMBL/GenBank/DDBJ whole genome shotgun (WGS) entry which is preliminary data.</text>
</comment>
<evidence type="ECO:0000313" key="7">
    <source>
        <dbReference type="EMBL" id="GID65436.1"/>
    </source>
</evidence>
<keyword evidence="3 7" id="KW-0378">Hydrolase</keyword>
<feature type="domain" description="Metallo-beta-lactamase" evidence="6">
    <location>
        <begin position="47"/>
        <end position="229"/>
    </location>
</feature>
<evidence type="ECO:0000256" key="3">
    <source>
        <dbReference type="ARBA" id="ARBA00022801"/>
    </source>
</evidence>
<dbReference type="Gene3D" id="3.60.15.10">
    <property type="entry name" value="Ribonuclease Z/Hydroxyacylglutathione hydrolase-like"/>
    <property type="match status" value="1"/>
</dbReference>
<evidence type="ECO:0000259" key="6">
    <source>
        <dbReference type="SMART" id="SM00849"/>
    </source>
</evidence>
<evidence type="ECO:0000256" key="5">
    <source>
        <dbReference type="SAM" id="MobiDB-lite"/>
    </source>
</evidence>
<reference evidence="7" key="1">
    <citation type="submission" date="2021-01" db="EMBL/GenBank/DDBJ databases">
        <title>Whole genome shotgun sequence of Actinoplanes cyaneus NBRC 14990.</title>
        <authorList>
            <person name="Komaki H."/>
            <person name="Tamura T."/>
        </authorList>
    </citation>
    <scope>NUCLEOTIDE SEQUENCE</scope>
    <source>
        <strain evidence="7">NBRC 14990</strain>
    </source>
</reference>
<comment type="similarity">
    <text evidence="1">Belongs to the metallo-beta-lactamase superfamily.</text>
</comment>
<dbReference type="PANTHER" id="PTHR42978:SF6">
    <property type="entry name" value="QUORUM-QUENCHING LACTONASE YTNP-RELATED"/>
    <property type="match status" value="1"/>
</dbReference>
<dbReference type="InterPro" id="IPR051013">
    <property type="entry name" value="MBL_superfamily_lactonases"/>
</dbReference>
<dbReference type="GO" id="GO:0016787">
    <property type="term" value="F:hydrolase activity"/>
    <property type="evidence" value="ECO:0007669"/>
    <property type="project" value="UniProtKB-KW"/>
</dbReference>
<dbReference type="GO" id="GO:0046872">
    <property type="term" value="F:metal ion binding"/>
    <property type="evidence" value="ECO:0007669"/>
    <property type="project" value="UniProtKB-KW"/>
</dbReference>
<dbReference type="PANTHER" id="PTHR42978">
    <property type="entry name" value="QUORUM-QUENCHING LACTONASE YTNP-RELATED-RELATED"/>
    <property type="match status" value="1"/>
</dbReference>
<dbReference type="Proteomes" id="UP000619479">
    <property type="component" value="Unassembled WGS sequence"/>
</dbReference>
<dbReference type="Pfam" id="PF00753">
    <property type="entry name" value="Lactamase_B"/>
    <property type="match status" value="1"/>
</dbReference>
<dbReference type="EMBL" id="BOMH01000025">
    <property type="protein sequence ID" value="GID65436.1"/>
    <property type="molecule type" value="Genomic_DNA"/>
</dbReference>
<dbReference type="InterPro" id="IPR036866">
    <property type="entry name" value="RibonucZ/Hydroxyglut_hydro"/>
</dbReference>
<accession>A0A919MBU1</accession>
<feature type="region of interest" description="Disordered" evidence="5">
    <location>
        <begin position="229"/>
        <end position="250"/>
    </location>
</feature>
<keyword evidence="2" id="KW-0479">Metal-binding</keyword>
<dbReference type="InterPro" id="IPR001279">
    <property type="entry name" value="Metallo-B-lactamas"/>
</dbReference>
<name>A0A919MBU1_9ACTN</name>
<proteinExistence type="inferred from homology"/>
<organism evidence="7 8">
    <name type="scientific">Actinoplanes cyaneus</name>
    <dbReference type="NCBI Taxonomy" id="52696"/>
    <lineage>
        <taxon>Bacteria</taxon>
        <taxon>Bacillati</taxon>
        <taxon>Actinomycetota</taxon>
        <taxon>Actinomycetes</taxon>
        <taxon>Micromonosporales</taxon>
        <taxon>Micromonosporaceae</taxon>
        <taxon>Actinoplanes</taxon>
    </lineage>
</organism>
<dbReference type="AlphaFoldDB" id="A0A919MBU1"/>
<evidence type="ECO:0000313" key="8">
    <source>
        <dbReference type="Proteomes" id="UP000619479"/>
    </source>
</evidence>
<protein>
    <submittedName>
        <fullName evidence="7">MBL fold hydrolase</fullName>
    </submittedName>
</protein>
<evidence type="ECO:0000256" key="1">
    <source>
        <dbReference type="ARBA" id="ARBA00007749"/>
    </source>
</evidence>
<evidence type="ECO:0000256" key="4">
    <source>
        <dbReference type="ARBA" id="ARBA00022833"/>
    </source>
</evidence>
<keyword evidence="4" id="KW-0862">Zinc</keyword>
<dbReference type="SUPFAM" id="SSF56281">
    <property type="entry name" value="Metallo-hydrolase/oxidoreductase"/>
    <property type="match status" value="1"/>
</dbReference>
<sequence length="250" mass="26831">MDMKIGQTMITFVHDGEVRGDPQSFFPGSDWTAHADLLDDTGQAVANVGSFLIRTDAHVILVDLGLGPGGALLDNLAALGTSPADVDLVLLTHLHRDHVGWAGAFPRARHLVERREWDFWSACPGGVGPDPERVLPALAGDLGFLDELPAGIRAIPTPGHTPGHTSFLITDPGTDERVLVLGDLLHTRAQFDELAWQFRSDDDPARARRQRAGVLTRFRDGRTVLAGGHFAGDAFEPPAPRPAVRGASAL</sequence>
<evidence type="ECO:0000256" key="2">
    <source>
        <dbReference type="ARBA" id="ARBA00022723"/>
    </source>
</evidence>